<protein>
    <recommendedName>
        <fullName evidence="4 10">4-alpha-glucanotransferase</fullName>
        <ecNumber evidence="3 10">2.4.1.25</ecNumber>
    </recommendedName>
    <alternativeName>
        <fullName evidence="8 10">Amylomaltase</fullName>
    </alternativeName>
    <alternativeName>
        <fullName evidence="9 10">Disproportionating enzyme</fullName>
    </alternativeName>
</protein>
<keyword evidence="6 10" id="KW-0808">Transferase</keyword>
<evidence type="ECO:0000313" key="11">
    <source>
        <dbReference type="EMBL" id="MZL60773.1"/>
    </source>
</evidence>
<reference evidence="11 12" key="1">
    <citation type="journal article" date="2019" name="Nat. Med.">
        <title>A library of human gut bacterial isolates paired with longitudinal multiomics data enables mechanistic microbiome research.</title>
        <authorList>
            <person name="Poyet M."/>
            <person name="Groussin M."/>
            <person name="Gibbons S.M."/>
            <person name="Avila-Pacheco J."/>
            <person name="Jiang X."/>
            <person name="Kearney S.M."/>
            <person name="Perrotta A.R."/>
            <person name="Berdy B."/>
            <person name="Zhao S."/>
            <person name="Lieberman T.D."/>
            <person name="Swanson P.K."/>
            <person name="Smith M."/>
            <person name="Roesemann S."/>
            <person name="Alexander J.E."/>
            <person name="Rich S.A."/>
            <person name="Livny J."/>
            <person name="Vlamakis H."/>
            <person name="Clish C."/>
            <person name="Bullock K."/>
            <person name="Deik A."/>
            <person name="Scott J."/>
            <person name="Pierce K.A."/>
            <person name="Xavier R.J."/>
            <person name="Alm E.J."/>
        </authorList>
    </citation>
    <scope>NUCLEOTIDE SEQUENCE [LARGE SCALE GENOMIC DNA]</scope>
    <source>
        <strain evidence="11 12">BIOML-A4</strain>
    </source>
</reference>
<dbReference type="GO" id="GO:0005975">
    <property type="term" value="P:carbohydrate metabolic process"/>
    <property type="evidence" value="ECO:0007669"/>
    <property type="project" value="InterPro"/>
</dbReference>
<keyword evidence="7 10" id="KW-0119">Carbohydrate metabolism</keyword>
<organism evidence="11 12">
    <name type="scientific">Blautia massiliensis</name>
    <name type="common">ex Durand et al. 2017</name>
    <dbReference type="NCBI Taxonomy" id="1737424"/>
    <lineage>
        <taxon>Bacteria</taxon>
        <taxon>Bacillati</taxon>
        <taxon>Bacillota</taxon>
        <taxon>Clostridia</taxon>
        <taxon>Lachnospirales</taxon>
        <taxon>Lachnospiraceae</taxon>
        <taxon>Blautia</taxon>
    </lineage>
</organism>
<sequence>MRASGILLPVSSLPSKYGIGCFSEEAYEFVDQLARAGQKYWQILPLGPTGYGDSPYQSFSTFAGNPYFIDLEAFVKEGYLDKSDCEDCDWGTNESYVDYEKIYNSRFRLLRKAFENYDCETDQEYRKFVKENAAWLEDYSLYMAIKDSLNGISWIEWPTELKNREKAALAEEREKLAKEVGFYCFQQFCFFKQWTALKAYANAKGVEMIGDIPIYVAFDSADAWAQPELFQFDKENIPIGVAGCPPDAFSATGQLWGNPLYDWEYHKKTGYAWWIRRMANCMKLYDVVRIDHFRGFDEYYSIPYGDKTAQFGHWEKGPGMDLFRALEKNLGKLDVIAEDLGLLTDSVIEMVEESGFPGMKVLQFAFDENEDSPYLTHRYERNCIVYTGTHDNETTRGWFRNLSQHDRNFARAYIGCEGKHETAAVWSMIRAAMSSVADRCVIPVQDYLCLGNEARINEPSTLGDNWKWRMKKGQLNETIIQKIYKMTKLYGRLVKEETEEKEKTEADREKISDK</sequence>
<comment type="caution">
    <text evidence="11">The sequence shown here is derived from an EMBL/GenBank/DDBJ whole genome shotgun (WGS) entry which is preliminary data.</text>
</comment>
<evidence type="ECO:0000256" key="1">
    <source>
        <dbReference type="ARBA" id="ARBA00000439"/>
    </source>
</evidence>
<evidence type="ECO:0000256" key="6">
    <source>
        <dbReference type="ARBA" id="ARBA00022679"/>
    </source>
</evidence>
<dbReference type="GO" id="GO:0004134">
    <property type="term" value="F:4-alpha-glucanotransferase activity"/>
    <property type="evidence" value="ECO:0007669"/>
    <property type="project" value="UniProtKB-EC"/>
</dbReference>
<accession>A0A6L8T976</accession>
<name>A0A6L8T976_9FIRM</name>
<dbReference type="SUPFAM" id="SSF51445">
    <property type="entry name" value="(Trans)glycosidases"/>
    <property type="match status" value="1"/>
</dbReference>
<dbReference type="EC" id="2.4.1.25" evidence="3 10"/>
<evidence type="ECO:0000256" key="5">
    <source>
        <dbReference type="ARBA" id="ARBA00022676"/>
    </source>
</evidence>
<dbReference type="NCBIfam" id="NF011080">
    <property type="entry name" value="PRK14508.1-3"/>
    <property type="match status" value="1"/>
</dbReference>
<comment type="catalytic activity">
    <reaction evidence="1 10">
        <text>Transfers a segment of a (1-&gt;4)-alpha-D-glucan to a new position in an acceptor, which may be glucose or a (1-&gt;4)-alpha-D-glucan.</text>
        <dbReference type="EC" id="2.4.1.25"/>
    </reaction>
</comment>
<gene>
    <name evidence="11" type="primary">malQ</name>
    <name evidence="11" type="ORF">GT694_01645</name>
</gene>
<evidence type="ECO:0000256" key="3">
    <source>
        <dbReference type="ARBA" id="ARBA00012560"/>
    </source>
</evidence>
<keyword evidence="5 10" id="KW-0328">Glycosyltransferase</keyword>
<dbReference type="AlphaFoldDB" id="A0A6L8T976"/>
<dbReference type="NCBIfam" id="TIGR00217">
    <property type="entry name" value="malQ"/>
    <property type="match status" value="1"/>
</dbReference>
<evidence type="ECO:0000256" key="10">
    <source>
        <dbReference type="RuleBase" id="RU361207"/>
    </source>
</evidence>
<dbReference type="Pfam" id="PF02446">
    <property type="entry name" value="Glyco_hydro_77"/>
    <property type="match status" value="1"/>
</dbReference>
<dbReference type="Gene3D" id="3.20.20.80">
    <property type="entry name" value="Glycosidases"/>
    <property type="match status" value="1"/>
</dbReference>
<dbReference type="EMBL" id="WWVT01000002">
    <property type="protein sequence ID" value="MZL60773.1"/>
    <property type="molecule type" value="Genomic_DNA"/>
</dbReference>
<dbReference type="PANTHER" id="PTHR32438:SF5">
    <property type="entry name" value="4-ALPHA-GLUCANOTRANSFERASE DPE1, CHLOROPLASTIC_AMYLOPLASTIC"/>
    <property type="match status" value="1"/>
</dbReference>
<dbReference type="RefSeq" id="WP_022426631.1">
    <property type="nucleotide sequence ID" value="NZ_JAAIUJ010000002.1"/>
</dbReference>
<dbReference type="PANTHER" id="PTHR32438">
    <property type="entry name" value="4-ALPHA-GLUCANOTRANSFERASE DPE1, CHLOROPLASTIC/AMYLOPLASTIC"/>
    <property type="match status" value="1"/>
</dbReference>
<evidence type="ECO:0000256" key="8">
    <source>
        <dbReference type="ARBA" id="ARBA00031423"/>
    </source>
</evidence>
<comment type="similarity">
    <text evidence="2 10">Belongs to the disproportionating enzyme family.</text>
</comment>
<dbReference type="InterPro" id="IPR017853">
    <property type="entry name" value="GH"/>
</dbReference>
<evidence type="ECO:0000256" key="4">
    <source>
        <dbReference type="ARBA" id="ARBA00020295"/>
    </source>
</evidence>
<evidence type="ECO:0000256" key="7">
    <source>
        <dbReference type="ARBA" id="ARBA00023277"/>
    </source>
</evidence>
<evidence type="ECO:0000256" key="2">
    <source>
        <dbReference type="ARBA" id="ARBA00005684"/>
    </source>
</evidence>
<evidence type="ECO:0000256" key="9">
    <source>
        <dbReference type="ARBA" id="ARBA00031501"/>
    </source>
</evidence>
<dbReference type="Proteomes" id="UP000473323">
    <property type="component" value="Unassembled WGS sequence"/>
</dbReference>
<dbReference type="InterPro" id="IPR003385">
    <property type="entry name" value="Glyco_hydro_77"/>
</dbReference>
<proteinExistence type="inferred from homology"/>
<evidence type="ECO:0000313" key="12">
    <source>
        <dbReference type="Proteomes" id="UP000473323"/>
    </source>
</evidence>